<feature type="transmembrane region" description="Helical" evidence="1">
    <location>
        <begin position="331"/>
        <end position="349"/>
    </location>
</feature>
<feature type="transmembrane region" description="Helical" evidence="1">
    <location>
        <begin position="361"/>
        <end position="382"/>
    </location>
</feature>
<dbReference type="PANTHER" id="PTHR30221:SF1">
    <property type="entry name" value="SMALL-CONDUCTANCE MECHANOSENSITIVE CHANNEL"/>
    <property type="match status" value="1"/>
</dbReference>
<keyword evidence="1" id="KW-0812">Transmembrane</keyword>
<feature type="transmembrane region" description="Helical" evidence="1">
    <location>
        <begin position="206"/>
        <end position="226"/>
    </location>
</feature>
<name>A0A426TJ12_STRSU</name>
<feature type="transmembrane region" description="Helical" evidence="1">
    <location>
        <begin position="262"/>
        <end position="283"/>
    </location>
</feature>
<dbReference type="AlphaFoldDB" id="A0A426TJ12"/>
<reference evidence="2 3" key="2">
    <citation type="submission" date="2018-12" db="EMBL/GenBank/DDBJ databases">
        <title>Whole-genome sequences of fifteen clinical Streptococcus suis strains isolated from pigs between 2006 and 2018.</title>
        <authorList>
            <person name="Stevens M.J.A."/>
            <person name="Cernela N."/>
            <person name="Spoerry Serrano N."/>
            <person name="Schmitt S."/>
            <person name="Schrenzel J."/>
            <person name="Stephan R."/>
        </authorList>
    </citation>
    <scope>NUCLEOTIDE SEQUENCE [LARGE SCALE GENOMIC DNA]</scope>
    <source>
        <strain evidence="2 3">PP422</strain>
    </source>
</reference>
<organism evidence="2 3">
    <name type="scientific">Streptococcus suis</name>
    <dbReference type="NCBI Taxonomy" id="1307"/>
    <lineage>
        <taxon>Bacteria</taxon>
        <taxon>Bacillati</taxon>
        <taxon>Bacillota</taxon>
        <taxon>Bacilli</taxon>
        <taxon>Lactobacillales</taxon>
        <taxon>Streptococcaceae</taxon>
        <taxon>Streptococcus</taxon>
    </lineage>
</organism>
<dbReference type="NCBIfam" id="NF033912">
    <property type="entry name" value="msc"/>
    <property type="match status" value="1"/>
</dbReference>
<feature type="transmembrane region" description="Helical" evidence="1">
    <location>
        <begin position="295"/>
        <end position="319"/>
    </location>
</feature>
<comment type="caution">
    <text evidence="2">The sequence shown here is derived from an EMBL/GenBank/DDBJ whole genome shotgun (WGS) entry which is preliminary data.</text>
</comment>
<keyword evidence="1" id="KW-0472">Membrane</keyword>
<evidence type="ECO:0000256" key="1">
    <source>
        <dbReference type="SAM" id="Phobius"/>
    </source>
</evidence>
<dbReference type="InterPro" id="IPR008910">
    <property type="entry name" value="MSC_TM_helix"/>
</dbReference>
<evidence type="ECO:0000313" key="3">
    <source>
        <dbReference type="Proteomes" id="UP000274117"/>
    </source>
</evidence>
<evidence type="ECO:0000313" key="2">
    <source>
        <dbReference type="EMBL" id="RRR55471.1"/>
    </source>
</evidence>
<keyword evidence="1" id="KW-1133">Transmembrane helix</keyword>
<reference evidence="2 3" key="1">
    <citation type="submission" date="2018-11" db="EMBL/GenBank/DDBJ databases">
        <authorList>
            <person name="Stevens M.J."/>
            <person name="Cernela N."/>
            <person name="Spoerry Serrano N."/>
            <person name="Schmitt S."/>
            <person name="Schrenzel J."/>
            <person name="Stephan R."/>
        </authorList>
    </citation>
    <scope>NUCLEOTIDE SEQUENCE [LARGE SCALE GENOMIC DNA]</scope>
    <source>
        <strain evidence="2 3">PP422</strain>
    </source>
</reference>
<proteinExistence type="predicted"/>
<gene>
    <name evidence="2" type="ORF">EI998_00105</name>
</gene>
<dbReference type="GO" id="GO:0008381">
    <property type="term" value="F:mechanosensitive monoatomic ion channel activity"/>
    <property type="evidence" value="ECO:0007669"/>
    <property type="project" value="InterPro"/>
</dbReference>
<dbReference type="Pfam" id="PF05552">
    <property type="entry name" value="MS_channel_1st_1"/>
    <property type="match status" value="3"/>
</dbReference>
<dbReference type="InterPro" id="IPR045275">
    <property type="entry name" value="MscS_archaea/bacteria_type"/>
</dbReference>
<feature type="transmembrane region" description="Helical" evidence="1">
    <location>
        <begin position="12"/>
        <end position="36"/>
    </location>
</feature>
<sequence length="400" mass="43578">MSNIFDTLFLPLVSALPGVVRMIVLLIIAFVLAGLLRKLTLAGLNKIQFAQKLQKWGVLKPEDNGQAIIKNLGQLVYFLVILFFLPSILSGLNISSTVDPISSMFQKFFAFIPNLIAAGLILFVGTFFCNFIKGLLKAFLERLEIDKWYTKVTGQEKLPFDTKQLITVLATVVYVLIFIPILTLALETLGITSISQPIVTILNQVIGFLPNILVALVLVALGSFIAKLLGNLLENLLETAGINAYSKYLTNKEDANFQLSSILAQLVRGIIIVFFFVQAIQVLNLQVFNAVGTSILAYLPSLISAIAILVLAVIGGNILSGFLSKVTNNAFLAGLVRYGLIVFAAFMALDQLKFAQNIVQSTFTIVLGALAVAFALAFGLGGRDFAAKQLEKLEKKIDKE</sequence>
<dbReference type="EMBL" id="RSDO01000001">
    <property type="protein sequence ID" value="RRR55471.1"/>
    <property type="molecule type" value="Genomic_DNA"/>
</dbReference>
<dbReference type="Proteomes" id="UP000274117">
    <property type="component" value="Unassembled WGS sequence"/>
</dbReference>
<feature type="transmembrane region" description="Helical" evidence="1">
    <location>
        <begin position="165"/>
        <end position="186"/>
    </location>
</feature>
<feature type="transmembrane region" description="Helical" evidence="1">
    <location>
        <begin position="108"/>
        <end position="132"/>
    </location>
</feature>
<dbReference type="PANTHER" id="PTHR30221">
    <property type="entry name" value="SMALL-CONDUCTANCE MECHANOSENSITIVE CHANNEL"/>
    <property type="match status" value="1"/>
</dbReference>
<feature type="transmembrane region" description="Helical" evidence="1">
    <location>
        <begin position="75"/>
        <end position="96"/>
    </location>
</feature>
<dbReference type="Gene3D" id="1.10.287.1260">
    <property type="match status" value="2"/>
</dbReference>
<accession>A0A426TJ12</accession>
<protein>
    <submittedName>
        <fullName evidence="2">Uncharacterized protein</fullName>
    </submittedName>
</protein>